<dbReference type="InterPro" id="IPR041682">
    <property type="entry name" value="AAA_14"/>
</dbReference>
<feature type="domain" description="AAA+ ATPase" evidence="2">
    <location>
        <begin position="16"/>
        <end position="133"/>
    </location>
</feature>
<dbReference type="SUPFAM" id="SSF46785">
    <property type="entry name" value="Winged helix' DNA-binding domain"/>
    <property type="match status" value="1"/>
</dbReference>
<dbReference type="AlphaFoldDB" id="A0A1F5ZLW2"/>
<dbReference type="Gene3D" id="3.40.50.300">
    <property type="entry name" value="P-loop containing nucleotide triphosphate hydrolases"/>
    <property type="match status" value="1"/>
</dbReference>
<name>A0A1F5ZLW2_9BACT</name>
<dbReference type="STRING" id="1798382.A3D77_05080"/>
<dbReference type="Pfam" id="PF13173">
    <property type="entry name" value="AAA_14"/>
    <property type="match status" value="1"/>
</dbReference>
<dbReference type="SMART" id="SM00382">
    <property type="entry name" value="AAA"/>
    <property type="match status" value="1"/>
</dbReference>
<dbReference type="PANTHER" id="PTHR43566:SF1">
    <property type="entry name" value="AAA+ ATPASE DOMAIN-CONTAINING PROTEIN"/>
    <property type="match status" value="1"/>
</dbReference>
<dbReference type="SUPFAM" id="SSF52540">
    <property type="entry name" value="P-loop containing nucleoside triphosphate hydrolases"/>
    <property type="match status" value="1"/>
</dbReference>
<proteinExistence type="predicted"/>
<keyword evidence="1" id="KW-0238">DNA-binding</keyword>
<dbReference type="InterPro" id="IPR036390">
    <property type="entry name" value="WH_DNA-bd_sf"/>
</dbReference>
<dbReference type="Proteomes" id="UP000176923">
    <property type="component" value="Unassembled WGS sequence"/>
</dbReference>
<evidence type="ECO:0000256" key="1">
    <source>
        <dbReference type="ARBA" id="ARBA00023125"/>
    </source>
</evidence>
<comment type="caution">
    <text evidence="3">The sequence shown here is derived from an EMBL/GenBank/DDBJ whole genome shotgun (WGS) entry which is preliminary data.</text>
</comment>
<organism evidence="3 4">
    <name type="scientific">Candidatus Gottesmanbacteria bacterium RIFCSPHIGHO2_02_FULL_39_11</name>
    <dbReference type="NCBI Taxonomy" id="1798382"/>
    <lineage>
        <taxon>Bacteria</taxon>
        <taxon>Candidatus Gottesmaniibacteriota</taxon>
    </lineage>
</organism>
<sequence length="378" mass="43928">MIPRIVTQLLTKSLDPNKVVLIYGPRQVGKTTLVNEYLKNTPYKYALYSGDNVRIHEILGSQRFDLILPFVKDLELLVLDEAQKIPNIGLALKIIVDQVPGIRIIATGSASFELAGQVGEPLTGRKWTLTLYPIAQLELLTEIREFDLKERLTEFLLFGGYPSVVSESVFAKKQKLLSEIVDSYLLKDILELERVKGSKTLLDLLRLLALQVGNQVSLTELGSRLGLDYKTVARYLDLLEKAFVIFELRGYARNLRKEIRKKSKYYFWDTGIRNAIINNFNELNLRNDAGALWENFCVIERLKYQTYRQLPVNNYFWRTWEQAEVDWVEEREGKLFGFEFAYSEHRKKSSKLWLQVYKEATFSVVNRENYLSFVTNKE</sequence>
<dbReference type="EMBL" id="MFJL01000036">
    <property type="protein sequence ID" value="OGG13438.1"/>
    <property type="molecule type" value="Genomic_DNA"/>
</dbReference>
<protein>
    <recommendedName>
        <fullName evidence="2">AAA+ ATPase domain-containing protein</fullName>
    </recommendedName>
</protein>
<evidence type="ECO:0000313" key="4">
    <source>
        <dbReference type="Proteomes" id="UP000176923"/>
    </source>
</evidence>
<gene>
    <name evidence="3" type="ORF">A3D77_05080</name>
</gene>
<evidence type="ECO:0000313" key="3">
    <source>
        <dbReference type="EMBL" id="OGG13438.1"/>
    </source>
</evidence>
<dbReference type="InterPro" id="IPR003593">
    <property type="entry name" value="AAA+_ATPase"/>
</dbReference>
<dbReference type="Pfam" id="PF13635">
    <property type="entry name" value="DUF4143"/>
    <property type="match status" value="1"/>
</dbReference>
<dbReference type="InterPro" id="IPR027417">
    <property type="entry name" value="P-loop_NTPase"/>
</dbReference>
<accession>A0A1F5ZLW2</accession>
<evidence type="ECO:0000259" key="2">
    <source>
        <dbReference type="SMART" id="SM00382"/>
    </source>
</evidence>
<dbReference type="GO" id="GO:0003677">
    <property type="term" value="F:DNA binding"/>
    <property type="evidence" value="ECO:0007669"/>
    <property type="project" value="UniProtKB-KW"/>
</dbReference>
<dbReference type="InterPro" id="IPR025420">
    <property type="entry name" value="DUF4143"/>
</dbReference>
<dbReference type="PANTHER" id="PTHR43566">
    <property type="entry name" value="CONSERVED PROTEIN"/>
    <property type="match status" value="1"/>
</dbReference>
<reference evidence="3 4" key="1">
    <citation type="journal article" date="2016" name="Nat. Commun.">
        <title>Thousands of microbial genomes shed light on interconnected biogeochemical processes in an aquifer system.</title>
        <authorList>
            <person name="Anantharaman K."/>
            <person name="Brown C.T."/>
            <person name="Hug L.A."/>
            <person name="Sharon I."/>
            <person name="Castelle C.J."/>
            <person name="Probst A.J."/>
            <person name="Thomas B.C."/>
            <person name="Singh A."/>
            <person name="Wilkins M.J."/>
            <person name="Karaoz U."/>
            <person name="Brodie E.L."/>
            <person name="Williams K.H."/>
            <person name="Hubbard S.S."/>
            <person name="Banfield J.F."/>
        </authorList>
    </citation>
    <scope>NUCLEOTIDE SEQUENCE [LARGE SCALE GENOMIC DNA]</scope>
</reference>